<organism evidence="1 2">
    <name type="scientific">Vibrio gazogenes</name>
    <dbReference type="NCBI Taxonomy" id="687"/>
    <lineage>
        <taxon>Bacteria</taxon>
        <taxon>Pseudomonadati</taxon>
        <taxon>Pseudomonadota</taxon>
        <taxon>Gammaproteobacteria</taxon>
        <taxon>Vibrionales</taxon>
        <taxon>Vibrionaceae</taxon>
        <taxon>Vibrio</taxon>
    </lineage>
</organism>
<accession>A0A1Z2SMA1</accession>
<dbReference type="KEGG" id="vga:BSQ33_16680"/>
<dbReference type="OrthoDB" id="8605335at2"/>
<reference evidence="1 2" key="1">
    <citation type="submission" date="2016-12" db="EMBL/GenBank/DDBJ databases">
        <authorList>
            <person name="Song W.-J."/>
            <person name="Kurnit D.M."/>
        </authorList>
    </citation>
    <scope>NUCLEOTIDE SEQUENCE [LARGE SCALE GENOMIC DNA]</scope>
    <source>
        <strain evidence="1 2">ATCC 43942</strain>
    </source>
</reference>
<evidence type="ECO:0000313" key="1">
    <source>
        <dbReference type="EMBL" id="ASA58265.1"/>
    </source>
</evidence>
<proteinExistence type="predicted"/>
<sequence length="124" mass="14297">MNHLFTYVLAMKENIAGLSVVERTQCNRCVEDDGHCIENSEFVVKFENGVTLRKQTEIDQIEQVNDEICSECWITYEVLAQPDHLTIAPSRKTFTNRCQEAFWLKINQVQAGTHPNCSDQCEEK</sequence>
<name>A0A1Z2SMA1_VIBGA</name>
<dbReference type="AlphaFoldDB" id="A0A1Z2SMA1"/>
<gene>
    <name evidence="1" type="ORF">BSQ33_16680</name>
</gene>
<dbReference type="EMBL" id="CP018836">
    <property type="protein sequence ID" value="ASA58265.1"/>
    <property type="molecule type" value="Genomic_DNA"/>
</dbReference>
<protein>
    <submittedName>
        <fullName evidence="1">Uncharacterized protein</fullName>
    </submittedName>
</protein>
<evidence type="ECO:0000313" key="2">
    <source>
        <dbReference type="Proteomes" id="UP000196708"/>
    </source>
</evidence>
<dbReference type="Proteomes" id="UP000196708">
    <property type="component" value="Chromosome 2"/>
</dbReference>